<comment type="caution">
    <text evidence="1">The sequence shown here is derived from an EMBL/GenBank/DDBJ whole genome shotgun (WGS) entry which is preliminary data.</text>
</comment>
<accession>A0AC60PXI5</accession>
<name>A0AC60PXI5_IXOPE</name>
<organism evidence="1 2">
    <name type="scientific">Ixodes persulcatus</name>
    <name type="common">Taiga tick</name>
    <dbReference type="NCBI Taxonomy" id="34615"/>
    <lineage>
        <taxon>Eukaryota</taxon>
        <taxon>Metazoa</taxon>
        <taxon>Ecdysozoa</taxon>
        <taxon>Arthropoda</taxon>
        <taxon>Chelicerata</taxon>
        <taxon>Arachnida</taxon>
        <taxon>Acari</taxon>
        <taxon>Parasitiformes</taxon>
        <taxon>Ixodida</taxon>
        <taxon>Ixodoidea</taxon>
        <taxon>Ixodidae</taxon>
        <taxon>Ixodinae</taxon>
        <taxon>Ixodes</taxon>
    </lineage>
</organism>
<proteinExistence type="predicted"/>
<protein>
    <submittedName>
        <fullName evidence="1">Uncharacterized protein</fullName>
    </submittedName>
</protein>
<evidence type="ECO:0000313" key="2">
    <source>
        <dbReference type="Proteomes" id="UP000805193"/>
    </source>
</evidence>
<reference evidence="1 2" key="1">
    <citation type="journal article" date="2020" name="Cell">
        <title>Large-Scale Comparative Analyses of Tick Genomes Elucidate Their Genetic Diversity and Vector Capacities.</title>
        <authorList>
            <consortium name="Tick Genome and Microbiome Consortium (TIGMIC)"/>
            <person name="Jia N."/>
            <person name="Wang J."/>
            <person name="Shi W."/>
            <person name="Du L."/>
            <person name="Sun Y."/>
            <person name="Zhan W."/>
            <person name="Jiang J.F."/>
            <person name="Wang Q."/>
            <person name="Zhang B."/>
            <person name="Ji P."/>
            <person name="Bell-Sakyi L."/>
            <person name="Cui X.M."/>
            <person name="Yuan T.T."/>
            <person name="Jiang B.G."/>
            <person name="Yang W.F."/>
            <person name="Lam T.T."/>
            <person name="Chang Q.C."/>
            <person name="Ding S.J."/>
            <person name="Wang X.J."/>
            <person name="Zhu J.G."/>
            <person name="Ruan X.D."/>
            <person name="Zhao L."/>
            <person name="Wei J.T."/>
            <person name="Ye R.Z."/>
            <person name="Que T.C."/>
            <person name="Du C.H."/>
            <person name="Zhou Y.H."/>
            <person name="Cheng J.X."/>
            <person name="Dai P.F."/>
            <person name="Guo W.B."/>
            <person name="Han X.H."/>
            <person name="Huang E.J."/>
            <person name="Li L.F."/>
            <person name="Wei W."/>
            <person name="Gao Y.C."/>
            <person name="Liu J.Z."/>
            <person name="Shao H.Z."/>
            <person name="Wang X."/>
            <person name="Wang C.C."/>
            <person name="Yang T.C."/>
            <person name="Huo Q.B."/>
            <person name="Li W."/>
            <person name="Chen H.Y."/>
            <person name="Chen S.E."/>
            <person name="Zhou L.G."/>
            <person name="Ni X.B."/>
            <person name="Tian J.H."/>
            <person name="Sheng Y."/>
            <person name="Liu T."/>
            <person name="Pan Y.S."/>
            <person name="Xia L.Y."/>
            <person name="Li J."/>
            <person name="Zhao F."/>
            <person name="Cao W.C."/>
        </authorList>
    </citation>
    <scope>NUCLEOTIDE SEQUENCE [LARGE SCALE GENOMIC DNA]</scope>
    <source>
        <strain evidence="1">Iper-2018</strain>
    </source>
</reference>
<gene>
    <name evidence="1" type="ORF">HPB47_026921</name>
</gene>
<dbReference type="Proteomes" id="UP000805193">
    <property type="component" value="Unassembled WGS sequence"/>
</dbReference>
<keyword evidence="2" id="KW-1185">Reference proteome</keyword>
<dbReference type="EMBL" id="JABSTQ010009788">
    <property type="protein sequence ID" value="KAG0425928.1"/>
    <property type="molecule type" value="Genomic_DNA"/>
</dbReference>
<evidence type="ECO:0000313" key="1">
    <source>
        <dbReference type="EMBL" id="KAG0425928.1"/>
    </source>
</evidence>
<sequence length="70" mass="7921">MCSVRTFLTGAVSTVLDSLDDIHCLTDCSERDRDFLLSVLEDSQLHALLDRFILKDLKLRPWQSALLGIT</sequence>